<sequence>MSAGDLHPAIRFVRRRLQRGVPYGLAFTVAFAAVALAVWGFVNVLDAVTEGDDVARFDAVAHGLIYDALGGSPGLGLTVTWFGNNATLIGFVIVVALALVIAKRYWAAFRVVFASGVGGLVITGLKLLFARQRPEAQVIEATGYSFPSGHAFASTVFYGMMVYLVWRLTERRWARVVAAVVGPLVAILVGLSRVYLNVHFLTDVLAGWLAGSAWLVASLLLVDVVETRYRSRRERTEEIGRPDDADPQPHGTGAAT</sequence>
<dbReference type="SUPFAM" id="SSF48317">
    <property type="entry name" value="Acid phosphatase/Vanadium-dependent haloperoxidase"/>
    <property type="match status" value="1"/>
</dbReference>
<dbReference type="Gene3D" id="1.20.144.10">
    <property type="entry name" value="Phosphatidic acid phosphatase type 2/haloperoxidase"/>
    <property type="match status" value="1"/>
</dbReference>
<organism evidence="4 5">
    <name type="scientific">Rubrivirga marina</name>
    <dbReference type="NCBI Taxonomy" id="1196024"/>
    <lineage>
        <taxon>Bacteria</taxon>
        <taxon>Pseudomonadati</taxon>
        <taxon>Rhodothermota</taxon>
        <taxon>Rhodothermia</taxon>
        <taxon>Rhodothermales</taxon>
        <taxon>Rubricoccaceae</taxon>
        <taxon>Rubrivirga</taxon>
    </lineage>
</organism>
<gene>
    <name evidence="4" type="ORF">BSZ37_14240</name>
</gene>
<dbReference type="RefSeq" id="WP_179299648.1">
    <property type="nucleotide sequence ID" value="NZ_MQWD01000001.1"/>
</dbReference>
<dbReference type="InterPro" id="IPR036938">
    <property type="entry name" value="PAP2/HPO_sf"/>
</dbReference>
<dbReference type="PANTHER" id="PTHR14969">
    <property type="entry name" value="SPHINGOSINE-1-PHOSPHATE PHOSPHOHYDROLASE"/>
    <property type="match status" value="1"/>
</dbReference>
<feature type="transmembrane region" description="Helical" evidence="2">
    <location>
        <begin position="204"/>
        <end position="225"/>
    </location>
</feature>
<feature type="transmembrane region" description="Helical" evidence="2">
    <location>
        <begin position="173"/>
        <end position="192"/>
    </location>
</feature>
<dbReference type="InterPro" id="IPR000326">
    <property type="entry name" value="PAP2/HPO"/>
</dbReference>
<keyword evidence="2" id="KW-0472">Membrane</keyword>
<dbReference type="Pfam" id="PF01569">
    <property type="entry name" value="PAP2"/>
    <property type="match status" value="1"/>
</dbReference>
<reference evidence="4 5" key="1">
    <citation type="submission" date="2016-11" db="EMBL/GenBank/DDBJ databases">
        <title>Study of marine rhodopsin-containing bacteria.</title>
        <authorList>
            <person name="Yoshizawa S."/>
            <person name="Kumagai Y."/>
            <person name="Kogure K."/>
        </authorList>
    </citation>
    <scope>NUCLEOTIDE SEQUENCE [LARGE SCALE GENOMIC DNA]</scope>
    <source>
        <strain evidence="4 5">SAORIC-28</strain>
    </source>
</reference>
<feature type="region of interest" description="Disordered" evidence="1">
    <location>
        <begin position="233"/>
        <end position="256"/>
    </location>
</feature>
<keyword evidence="2" id="KW-0812">Transmembrane</keyword>
<dbReference type="EMBL" id="MQWD01000001">
    <property type="protein sequence ID" value="PAP77515.1"/>
    <property type="molecule type" value="Genomic_DNA"/>
</dbReference>
<feature type="transmembrane region" description="Helical" evidence="2">
    <location>
        <begin position="81"/>
        <end position="101"/>
    </location>
</feature>
<dbReference type="PANTHER" id="PTHR14969:SF13">
    <property type="entry name" value="AT30094P"/>
    <property type="match status" value="1"/>
</dbReference>
<accession>A0A271J3I0</accession>
<keyword evidence="2" id="KW-1133">Transmembrane helix</keyword>
<feature type="compositionally biased region" description="Basic and acidic residues" evidence="1">
    <location>
        <begin position="233"/>
        <end position="244"/>
    </location>
</feature>
<keyword evidence="5" id="KW-1185">Reference proteome</keyword>
<evidence type="ECO:0000256" key="2">
    <source>
        <dbReference type="SAM" id="Phobius"/>
    </source>
</evidence>
<comment type="caution">
    <text evidence="4">The sequence shown here is derived from an EMBL/GenBank/DDBJ whole genome shotgun (WGS) entry which is preliminary data.</text>
</comment>
<dbReference type="SMART" id="SM00014">
    <property type="entry name" value="acidPPc"/>
    <property type="match status" value="1"/>
</dbReference>
<feature type="domain" description="Phosphatidic acid phosphatase type 2/haloperoxidase" evidence="3">
    <location>
        <begin position="108"/>
        <end position="219"/>
    </location>
</feature>
<name>A0A271J3I0_9BACT</name>
<proteinExistence type="predicted"/>
<dbReference type="AlphaFoldDB" id="A0A271J3I0"/>
<evidence type="ECO:0000256" key="1">
    <source>
        <dbReference type="SAM" id="MobiDB-lite"/>
    </source>
</evidence>
<feature type="transmembrane region" description="Helical" evidence="2">
    <location>
        <begin position="21"/>
        <end position="42"/>
    </location>
</feature>
<feature type="transmembrane region" description="Helical" evidence="2">
    <location>
        <begin position="108"/>
        <end position="129"/>
    </location>
</feature>
<evidence type="ECO:0000259" key="3">
    <source>
        <dbReference type="SMART" id="SM00014"/>
    </source>
</evidence>
<feature type="transmembrane region" description="Helical" evidence="2">
    <location>
        <begin position="149"/>
        <end position="166"/>
    </location>
</feature>
<protein>
    <recommendedName>
        <fullName evidence="3">Phosphatidic acid phosphatase type 2/haloperoxidase domain-containing protein</fullName>
    </recommendedName>
</protein>
<evidence type="ECO:0000313" key="5">
    <source>
        <dbReference type="Proteomes" id="UP000216339"/>
    </source>
</evidence>
<evidence type="ECO:0000313" key="4">
    <source>
        <dbReference type="EMBL" id="PAP77515.1"/>
    </source>
</evidence>
<dbReference type="CDD" id="cd03392">
    <property type="entry name" value="PAP2_like_2"/>
    <property type="match status" value="1"/>
</dbReference>
<dbReference type="Proteomes" id="UP000216339">
    <property type="component" value="Unassembled WGS sequence"/>
</dbReference>